<dbReference type="Gene3D" id="2.60.120.260">
    <property type="entry name" value="Galactose-binding domain-like"/>
    <property type="match status" value="1"/>
</dbReference>
<dbReference type="GO" id="GO:0019005">
    <property type="term" value="C:SCF ubiquitin ligase complex"/>
    <property type="evidence" value="ECO:0007669"/>
    <property type="project" value="TreeGrafter"/>
</dbReference>
<dbReference type="SMART" id="SM00256">
    <property type="entry name" value="FBOX"/>
    <property type="match status" value="1"/>
</dbReference>
<organism evidence="2 3">
    <name type="scientific">Trichomalopsis sarcophagae</name>
    <dbReference type="NCBI Taxonomy" id="543379"/>
    <lineage>
        <taxon>Eukaryota</taxon>
        <taxon>Metazoa</taxon>
        <taxon>Ecdysozoa</taxon>
        <taxon>Arthropoda</taxon>
        <taxon>Hexapoda</taxon>
        <taxon>Insecta</taxon>
        <taxon>Pterygota</taxon>
        <taxon>Neoptera</taxon>
        <taxon>Endopterygota</taxon>
        <taxon>Hymenoptera</taxon>
        <taxon>Apocrita</taxon>
        <taxon>Proctotrupomorpha</taxon>
        <taxon>Chalcidoidea</taxon>
        <taxon>Pteromalidae</taxon>
        <taxon>Pteromalinae</taxon>
        <taxon>Trichomalopsis</taxon>
    </lineage>
</organism>
<dbReference type="Gene3D" id="1.20.1280.50">
    <property type="match status" value="1"/>
</dbReference>
<dbReference type="OrthoDB" id="1107553at2759"/>
<dbReference type="InterPro" id="IPR007397">
    <property type="entry name" value="F-box-assoc_dom"/>
</dbReference>
<evidence type="ECO:0000313" key="3">
    <source>
        <dbReference type="Proteomes" id="UP000215335"/>
    </source>
</evidence>
<dbReference type="GO" id="GO:0036503">
    <property type="term" value="P:ERAD pathway"/>
    <property type="evidence" value="ECO:0007669"/>
    <property type="project" value="TreeGrafter"/>
</dbReference>
<dbReference type="InterPro" id="IPR036047">
    <property type="entry name" value="F-box-like_dom_sf"/>
</dbReference>
<proteinExistence type="predicted"/>
<evidence type="ECO:0000259" key="1">
    <source>
        <dbReference type="PROSITE" id="PS50181"/>
    </source>
</evidence>
<sequence>MEIDKQIKELNNILSKQSSTTSGKDDLNGLAIFEHFIPYELLSRIFCYLKSNELVVCHLVCKRWNEHIKEYVWRKKAELISGQTFPFDEKINWVSYYLLCAKNAFNRNLLLSDKVVARDDNEYDHGAFETIEFDKNENPPPINVMPFPEDLVVNDQIRCSISSPLSSSGAKKSFRIYLLKEGLTEKILNNIQPIIKVSVWFCCKLDAKEADFSCYTRLIGRPYPEDPDASAFVMRSAQFNKRLNNVDQKGKWFQCTFEFKNYGKGLRRIKFYQEASGEVIVGGASIRLVVPDLDENFDKTNC</sequence>
<dbReference type="SUPFAM" id="SSF49785">
    <property type="entry name" value="Galactose-binding domain-like"/>
    <property type="match status" value="1"/>
</dbReference>
<dbReference type="STRING" id="543379.A0A232EV62"/>
<dbReference type="GO" id="GO:0006516">
    <property type="term" value="P:glycoprotein catabolic process"/>
    <property type="evidence" value="ECO:0007669"/>
    <property type="project" value="TreeGrafter"/>
</dbReference>
<feature type="domain" description="F-box" evidence="1">
    <location>
        <begin position="31"/>
        <end position="76"/>
    </location>
</feature>
<name>A0A232EV62_9HYME</name>
<dbReference type="PROSITE" id="PS50181">
    <property type="entry name" value="FBOX"/>
    <property type="match status" value="1"/>
</dbReference>
<dbReference type="AlphaFoldDB" id="A0A232EV62"/>
<dbReference type="SMART" id="SM01198">
    <property type="entry name" value="FBA"/>
    <property type="match status" value="1"/>
</dbReference>
<dbReference type="SUPFAM" id="SSF81383">
    <property type="entry name" value="F-box domain"/>
    <property type="match status" value="1"/>
</dbReference>
<dbReference type="Pfam" id="PF12937">
    <property type="entry name" value="F-box-like"/>
    <property type="match status" value="1"/>
</dbReference>
<keyword evidence="3" id="KW-1185">Reference proteome</keyword>
<dbReference type="GO" id="GO:0061630">
    <property type="term" value="F:ubiquitin protein ligase activity"/>
    <property type="evidence" value="ECO:0007669"/>
    <property type="project" value="TreeGrafter"/>
</dbReference>
<accession>A0A232EV62</accession>
<comment type="caution">
    <text evidence="2">The sequence shown here is derived from an EMBL/GenBank/DDBJ whole genome shotgun (WGS) entry which is preliminary data.</text>
</comment>
<dbReference type="GO" id="GO:0005737">
    <property type="term" value="C:cytoplasm"/>
    <property type="evidence" value="ECO:0007669"/>
    <property type="project" value="TreeGrafter"/>
</dbReference>
<protein>
    <recommendedName>
        <fullName evidence="1">F-box domain-containing protein</fullName>
    </recommendedName>
</protein>
<dbReference type="GO" id="GO:0031146">
    <property type="term" value="P:SCF-dependent proteasomal ubiquitin-dependent protein catabolic process"/>
    <property type="evidence" value="ECO:0007669"/>
    <property type="project" value="TreeGrafter"/>
</dbReference>
<dbReference type="InterPro" id="IPR039752">
    <property type="entry name" value="F-box_only"/>
</dbReference>
<dbReference type="InterPro" id="IPR008979">
    <property type="entry name" value="Galactose-bd-like_sf"/>
</dbReference>
<dbReference type="CDD" id="cd09917">
    <property type="entry name" value="F-box_SF"/>
    <property type="match status" value="1"/>
</dbReference>
<dbReference type="Proteomes" id="UP000215335">
    <property type="component" value="Unassembled WGS sequence"/>
</dbReference>
<evidence type="ECO:0000313" key="2">
    <source>
        <dbReference type="EMBL" id="OXU22227.1"/>
    </source>
</evidence>
<dbReference type="EMBL" id="NNAY01002054">
    <property type="protein sequence ID" value="OXU22227.1"/>
    <property type="molecule type" value="Genomic_DNA"/>
</dbReference>
<dbReference type="PANTHER" id="PTHR12125:SF5">
    <property type="entry name" value="F-BOX DOMAIN-CONTAINING PROTEIN"/>
    <property type="match status" value="1"/>
</dbReference>
<dbReference type="PANTHER" id="PTHR12125">
    <property type="entry name" value="F-BOX ONLY PROTEIN 6-LIKE PROTEIN"/>
    <property type="match status" value="1"/>
</dbReference>
<gene>
    <name evidence="2" type="ORF">TSAR_007104</name>
</gene>
<dbReference type="InterPro" id="IPR001810">
    <property type="entry name" value="F-box_dom"/>
</dbReference>
<reference evidence="2 3" key="1">
    <citation type="journal article" date="2017" name="Curr. Biol.">
        <title>The Evolution of Venom by Co-option of Single-Copy Genes.</title>
        <authorList>
            <person name="Martinson E.O."/>
            <person name="Mrinalini"/>
            <person name="Kelkar Y.D."/>
            <person name="Chang C.H."/>
            <person name="Werren J.H."/>
        </authorList>
    </citation>
    <scope>NUCLEOTIDE SEQUENCE [LARGE SCALE GENOMIC DNA]</scope>
    <source>
        <strain evidence="2 3">Alberta</strain>
        <tissue evidence="2">Whole body</tissue>
    </source>
</reference>
<dbReference type="Pfam" id="PF04300">
    <property type="entry name" value="FBA"/>
    <property type="match status" value="1"/>
</dbReference>